<sequence length="860" mass="87968">MFIAQRIKKLLKYIYKYTQISMLKIYYLYICNSETKRQTQRRKRGGGCLTGRPAPGSARDLQRRASDPSADSDFCLWGPVLCPPWFPAGPGGAGVPLCPPAFFTMSKMPAKKKSCFQITSVTTAQVATSITEDTESLDDPDESRTEDVSSEIFDVSRATDYGPEEVCERSSSEETLNNVGDAETPGTVSPNLLLDGQLAAAAAAPANGGGVVSARSVSGALASTLAAAATSAPASGAPGGPPVAGSSAGPVTAAPSQPPTTCSSRFRVIKLDHGSGEPYRRGRWTCMEYYERDSDSSVLTRSGDCIRHSNTFDQTAERDSGLGATGGSVVVVVASMQGAHGPESGTDSSLTAVSQLPPSEKMSQPTPAQPQSFSVGQPQPPPPPVGGAVAQTSAPLPPFPGAATGPSPMMAAAQPSQPQGTGPGGQTLPPTNVTLAQPAMSLPPQPGPAVGASAAQQPQQFAYPQPQIPPGHLLPVQPSGQSEYLQQHVAGLQPPSPAQPSSTGAAASPATAASLPVGTGQNVSSVGAQLLGASSQPSEAMAPRTGPAQGGQAAPCQPAGVPPATVGGVVQPCMGPAGAGQPQSVPPPQMGGSGPLSAVPGGPHAVVPGVPNVPAAVPAPSVPSVSTTSVTMPNVPAPLAQSQQLSSHTPVSRSSSIIQHVGLPLAPGTHSAPTSLPQSDLSQFQTQTQPLVGQVDDTRRKSEPLPQPPLSLIAENKPVVKPPVADALANPLQLTPMNSLATSVFSIAIPVDGDEDSASGGGVVAIDNKIEQAMDLVKSHLMYAVREEVEVLKEQIKELVERNSLLERENALLKSLSNNDQLSQLPTQQANPGSTSQQQAVIAQPPQPTQPPQQPNVSSA</sequence>
<feature type="compositionally biased region" description="Polar residues" evidence="3">
    <location>
        <begin position="817"/>
        <end position="836"/>
    </location>
</feature>
<dbReference type="STRING" id="9555.ENSPANP00000006188"/>
<dbReference type="GO" id="GO:0006357">
    <property type="term" value="P:regulation of transcription by RNA polymerase II"/>
    <property type="evidence" value="ECO:0007669"/>
    <property type="project" value="InterPro"/>
</dbReference>
<feature type="compositionally biased region" description="Acidic residues" evidence="3">
    <location>
        <begin position="132"/>
        <end position="141"/>
    </location>
</feature>
<evidence type="ECO:0000313" key="5">
    <source>
        <dbReference type="Proteomes" id="UP000028761"/>
    </source>
</evidence>
<keyword evidence="2" id="KW-0175">Coiled coil</keyword>
<dbReference type="InterPro" id="IPR053049">
    <property type="entry name" value="TSC22_domain_protein_2"/>
</dbReference>
<dbReference type="CDD" id="cd21939">
    <property type="entry name" value="ZIP_TSC22D2"/>
    <property type="match status" value="1"/>
</dbReference>
<reference evidence="4" key="3">
    <citation type="submission" date="2025-09" db="UniProtKB">
        <authorList>
            <consortium name="Ensembl"/>
        </authorList>
    </citation>
    <scope>IDENTIFICATION</scope>
</reference>
<feature type="compositionally biased region" description="Low complexity" evidence="3">
    <location>
        <begin position="414"/>
        <end position="431"/>
    </location>
</feature>
<dbReference type="PANTHER" id="PTHR46894">
    <property type="entry name" value="TSC22 DOMAIN FAMILY PROTEIN 2"/>
    <property type="match status" value="1"/>
</dbReference>
<dbReference type="ExpressionAtlas" id="A0A096N1L4">
    <property type="expression patterns" value="baseline"/>
</dbReference>
<dbReference type="InterPro" id="IPR047862">
    <property type="entry name" value="TSC22/BUN_CS"/>
</dbReference>
<dbReference type="FunFam" id="1.20.5.490:FF:000002">
    <property type="entry name" value="TSC22 domain family, member 1"/>
    <property type="match status" value="1"/>
</dbReference>
<name>A0A096N1L4_PAPAN</name>
<feature type="coiled-coil region" evidence="2">
    <location>
        <begin position="782"/>
        <end position="816"/>
    </location>
</feature>
<feature type="region of interest" description="Disordered" evidence="3">
    <location>
        <begin position="534"/>
        <end position="559"/>
    </location>
</feature>
<dbReference type="Proteomes" id="UP000028761">
    <property type="component" value="Chromosome 2"/>
</dbReference>
<keyword evidence="5" id="KW-1185">Reference proteome</keyword>
<organism evidence="4 5">
    <name type="scientific">Papio anubis</name>
    <name type="common">Olive baboon</name>
    <dbReference type="NCBI Taxonomy" id="9555"/>
    <lineage>
        <taxon>Eukaryota</taxon>
        <taxon>Metazoa</taxon>
        <taxon>Chordata</taxon>
        <taxon>Craniata</taxon>
        <taxon>Vertebrata</taxon>
        <taxon>Euteleostomi</taxon>
        <taxon>Mammalia</taxon>
        <taxon>Eutheria</taxon>
        <taxon>Euarchontoglires</taxon>
        <taxon>Primates</taxon>
        <taxon>Haplorrhini</taxon>
        <taxon>Catarrhini</taxon>
        <taxon>Cercopithecidae</taxon>
        <taxon>Cercopithecinae</taxon>
        <taxon>Papio</taxon>
    </lineage>
</organism>
<feature type="region of interest" description="Disordered" evidence="3">
    <location>
        <begin position="817"/>
        <end position="860"/>
    </location>
</feature>
<feature type="compositionally biased region" description="Pro residues" evidence="3">
    <location>
        <begin position="845"/>
        <end position="854"/>
    </location>
</feature>
<dbReference type="GO" id="GO:0045786">
    <property type="term" value="P:negative regulation of cell cycle"/>
    <property type="evidence" value="ECO:0007669"/>
    <property type="project" value="Ensembl"/>
</dbReference>
<feature type="compositionally biased region" description="Polar residues" evidence="3">
    <location>
        <begin position="345"/>
        <end position="374"/>
    </location>
</feature>
<dbReference type="GeneTree" id="ENSGT00940000160465"/>
<proteinExistence type="inferred from homology"/>
<dbReference type="OMA" id="TFYQVFH"/>
<dbReference type="SUPFAM" id="SSF58026">
    <property type="entry name" value="Delta-sleep-inducing peptide immunoreactive peptide"/>
    <property type="match status" value="1"/>
</dbReference>
<evidence type="ECO:0000256" key="1">
    <source>
        <dbReference type="ARBA" id="ARBA00007908"/>
    </source>
</evidence>
<feature type="compositionally biased region" description="Low complexity" evidence="3">
    <location>
        <begin position="542"/>
        <end position="559"/>
    </location>
</feature>
<dbReference type="Ensembl" id="ENSPANT00000010968.3">
    <property type="protein sequence ID" value="ENSPANP00000006188.2"/>
    <property type="gene ID" value="ENSPANG00000000126.3"/>
</dbReference>
<gene>
    <name evidence="4" type="primary">TSC22D2</name>
</gene>
<feature type="compositionally biased region" description="Low complexity" evidence="3">
    <location>
        <begin position="499"/>
        <end position="516"/>
    </location>
</feature>
<dbReference type="AlphaFoldDB" id="A0A096N1L4"/>
<dbReference type="PANTHER" id="PTHR46894:SF1">
    <property type="entry name" value="TSC22 DOMAIN FAMILY PROTEIN 2"/>
    <property type="match status" value="1"/>
</dbReference>
<feature type="region of interest" description="Disordered" evidence="3">
    <location>
        <begin position="41"/>
        <end position="66"/>
    </location>
</feature>
<evidence type="ECO:0000256" key="2">
    <source>
        <dbReference type="SAM" id="Coils"/>
    </source>
</evidence>
<feature type="region of interest" description="Disordered" evidence="3">
    <location>
        <begin position="231"/>
        <end position="267"/>
    </location>
</feature>
<feature type="region of interest" description="Disordered" evidence="3">
    <location>
        <begin position="131"/>
        <end position="190"/>
    </location>
</feature>
<dbReference type="GO" id="GO:0006970">
    <property type="term" value="P:response to osmotic stress"/>
    <property type="evidence" value="ECO:0007669"/>
    <property type="project" value="Ensembl"/>
</dbReference>
<dbReference type="Pfam" id="PF01166">
    <property type="entry name" value="TSC22"/>
    <property type="match status" value="1"/>
</dbReference>
<evidence type="ECO:0000313" key="4">
    <source>
        <dbReference type="Ensembl" id="ENSPANP00000006188.2"/>
    </source>
</evidence>
<feature type="region of interest" description="Disordered" evidence="3">
    <location>
        <begin position="575"/>
        <end position="595"/>
    </location>
</feature>
<dbReference type="eggNOG" id="KOG4797">
    <property type="taxonomic scope" value="Eukaryota"/>
</dbReference>
<dbReference type="Bgee" id="ENSPANG00000000126">
    <property type="expression patterns" value="Expressed in esophagus and 65 other cell types or tissues"/>
</dbReference>
<feature type="compositionally biased region" description="Low complexity" evidence="3">
    <location>
        <begin position="452"/>
        <end position="465"/>
    </location>
</feature>
<comment type="similarity">
    <text evidence="1">Belongs to the TSC-22/Dip/Bun family.</text>
</comment>
<protein>
    <submittedName>
        <fullName evidence="4">TSC22 domain family member 2</fullName>
    </submittedName>
</protein>
<reference evidence="4 5" key="1">
    <citation type="submission" date="2012-03" db="EMBL/GenBank/DDBJ databases">
        <title>Whole Genome Assembly of Papio anubis.</title>
        <authorList>
            <person name="Liu Y.L."/>
            <person name="Abraham K.A."/>
            <person name="Akbar H.A."/>
            <person name="Ali S.A."/>
            <person name="Anosike U.A."/>
            <person name="Aqrawi P.A."/>
            <person name="Arias F.A."/>
            <person name="Attaway T.A."/>
            <person name="Awwad R.A."/>
            <person name="Babu C.B."/>
            <person name="Bandaranaike D.B."/>
            <person name="Battles P.B."/>
            <person name="Bell A.B."/>
            <person name="Beltran B.B."/>
            <person name="Berhane-Mersha D.B."/>
            <person name="Bess C.B."/>
            <person name="Bickham C.B."/>
            <person name="Bolden T.B."/>
            <person name="Carter K.C."/>
            <person name="Chau D.C."/>
            <person name="Chavez A.C."/>
            <person name="Clerc-Blankenburg K.C."/>
            <person name="Coyle M.C."/>
            <person name="Dao M.D."/>
            <person name="Davila M.L.D."/>
            <person name="Davy-Carroll L.D."/>
            <person name="Denson S.D."/>
            <person name="Dinh H.D."/>
            <person name="Fernandez S.F."/>
            <person name="Fernando P.F."/>
            <person name="Forbes L.F."/>
            <person name="Francis C.F."/>
            <person name="Francisco L.F."/>
            <person name="Fu Q.F."/>
            <person name="Garcia-Iii R.G."/>
            <person name="Garrett T.G."/>
            <person name="Gross S.G."/>
            <person name="Gubbala S.G."/>
            <person name="Hirani K.H."/>
            <person name="Hogues M.H."/>
            <person name="Hollins B.H."/>
            <person name="Jackson L.J."/>
            <person name="Javaid M.J."/>
            <person name="Jhangiani S.J."/>
            <person name="Johnson A.J."/>
            <person name="Johnson B.J."/>
            <person name="Jones J.J."/>
            <person name="Joshi V.J."/>
            <person name="Kalu J.K."/>
            <person name="Khan N.K."/>
            <person name="Korchina V.K."/>
            <person name="Kovar C.K."/>
            <person name="Lago L.L."/>
            <person name="Lara F.L."/>
            <person name="Le T.-K.L."/>
            <person name="Lee S.L."/>
            <person name="Legall-Iii F.L."/>
            <person name="Lemon S.L."/>
            <person name="Liu J.L."/>
            <person name="Liu Y.-S.L."/>
            <person name="Liyanage D.L."/>
            <person name="Lopez J.L."/>
            <person name="Lorensuhewa L.L."/>
            <person name="Mata R.M."/>
            <person name="Mathew T.M."/>
            <person name="Mercado C.M."/>
            <person name="Mercado I.M."/>
            <person name="Morales K.M."/>
            <person name="Morgan M.M."/>
            <person name="Munidasa M.M."/>
            <person name="Ngo D.N."/>
            <person name="Nguyen L.N."/>
            <person name="Nguyen T.N."/>
            <person name="Nguyen N.N."/>
            <person name="Obregon M.O."/>
            <person name="Okwuonu G.O."/>
            <person name="Ongeri F.O."/>
            <person name="Onwere C.O."/>
            <person name="Osifeso I.O."/>
            <person name="Parra A.P."/>
            <person name="Patil S.P."/>
            <person name="Perez A.P."/>
            <person name="Perez Y.P."/>
            <person name="Pham C.P."/>
            <person name="Pu L.-L.P."/>
            <person name="Puazo M.P."/>
            <person name="Quiroz J.Q."/>
            <person name="Rouhana J.R."/>
            <person name="Ruiz M.R."/>
            <person name="Ruiz S.-J.R."/>
            <person name="Saada N.S."/>
            <person name="Santibanez J.S."/>
            <person name="Scheel M.S."/>
            <person name="Schneider B.S."/>
            <person name="Simmons D.S."/>
            <person name="Sisson I.S."/>
            <person name="Tang L.-Y.T."/>
            <person name="Thornton R.T."/>
            <person name="Tisius J.T."/>
            <person name="Toledanes G.T."/>
            <person name="Trejos Z.T."/>
            <person name="Usmani K.U."/>
            <person name="Varghese R.V."/>
            <person name="Vattathil S.V."/>
            <person name="Vee V.V."/>
            <person name="Walker D.W."/>
            <person name="Weissenberger G.W."/>
            <person name="White C.W."/>
            <person name="Williams A.W."/>
            <person name="Woodworth J.W."/>
            <person name="Wright R.W."/>
            <person name="Zhu Y.Z."/>
            <person name="Han Y.H."/>
            <person name="Newsham I.N."/>
            <person name="Nazareth L.N."/>
            <person name="Worley K.W."/>
            <person name="Muzny D.M."/>
            <person name="Rogers J.R."/>
            <person name="Gibbs R.G."/>
        </authorList>
    </citation>
    <scope>NUCLEOTIDE SEQUENCE [LARGE SCALE GENOMIC DNA]</scope>
</reference>
<dbReference type="Gene3D" id="1.20.5.490">
    <property type="entry name" value="Single helix bin"/>
    <property type="match status" value="1"/>
</dbReference>
<dbReference type="InterPro" id="IPR000580">
    <property type="entry name" value="TSC22/Bun"/>
</dbReference>
<evidence type="ECO:0000256" key="3">
    <source>
        <dbReference type="SAM" id="MobiDB-lite"/>
    </source>
</evidence>
<dbReference type="PROSITE" id="PS01289">
    <property type="entry name" value="TSC22"/>
    <property type="match status" value="1"/>
</dbReference>
<reference evidence="4" key="2">
    <citation type="submission" date="2025-08" db="UniProtKB">
        <authorList>
            <consortium name="Ensembl"/>
        </authorList>
    </citation>
    <scope>IDENTIFICATION</scope>
</reference>
<feature type="region of interest" description="Disordered" evidence="3">
    <location>
        <begin position="339"/>
        <end position="518"/>
    </location>
</feature>
<dbReference type="HOGENOM" id="CLU_020315_0_0_1"/>
<accession>A0A096N1L4</accession>